<dbReference type="EMBL" id="CYTV01000006">
    <property type="protein sequence ID" value="CUI85035.1"/>
    <property type="molecule type" value="Genomic_DNA"/>
</dbReference>
<accession>A0A0J6CCE2</accession>
<dbReference type="InterPro" id="IPR011250">
    <property type="entry name" value="OMP/PagP_B-barrel"/>
</dbReference>
<dbReference type="RefSeq" id="WP_043212601.1">
    <property type="nucleotide sequence ID" value="NZ_CAJGUP010000038.1"/>
</dbReference>
<feature type="active site" description="Charge relay system" evidence="2">
    <location>
        <position position="157"/>
    </location>
</feature>
<keyword evidence="1" id="KW-0472">Membrane</keyword>
<accession>A0A0M7FRZ9</accession>
<dbReference type="KEGG" id="bpdz:BBN53_05880"/>
<evidence type="ECO:0000256" key="1">
    <source>
        <dbReference type="PIRNR" id="PIRNR029681"/>
    </source>
</evidence>
<evidence type="ECO:0000313" key="6">
    <source>
        <dbReference type="EMBL" id="CUI85035.1"/>
    </source>
</evidence>
<dbReference type="SUPFAM" id="SSF56925">
    <property type="entry name" value="OMPA-like"/>
    <property type="match status" value="1"/>
</dbReference>
<dbReference type="Proteomes" id="UP000053096">
    <property type="component" value="Unassembled WGS sequence"/>
</dbReference>
<dbReference type="Pfam" id="PF09411">
    <property type="entry name" value="PagL"/>
    <property type="match status" value="1"/>
</dbReference>
<dbReference type="GO" id="GO:0009279">
    <property type="term" value="C:cell outer membrane"/>
    <property type="evidence" value="ECO:0007669"/>
    <property type="project" value="UniProtKB-SubCell"/>
</dbReference>
<reference evidence="6 7" key="1">
    <citation type="submission" date="2015-09" db="EMBL/GenBank/DDBJ databases">
        <authorList>
            <person name="Jackson K.R."/>
            <person name="Lunt B.L."/>
            <person name="Fisher J.N.B."/>
            <person name="Gardner A.V."/>
            <person name="Bailey M.E."/>
            <person name="Deus L.M."/>
            <person name="Earl A.S."/>
            <person name="Gibby P.D."/>
            <person name="Hartmann K.A."/>
            <person name="Liu J.E."/>
            <person name="Manci A.M."/>
            <person name="Nielsen D.A."/>
            <person name="Solomon M.B."/>
            <person name="Breakwell D.P."/>
            <person name="Burnett S.H."/>
            <person name="Grose J.H."/>
        </authorList>
    </citation>
    <scope>NUCLEOTIDE SEQUENCE [LARGE SCALE GENOMIC DNA]</scope>
    <source>
        <strain evidence="6 7">2789STDY5608636</strain>
    </source>
</reference>
<dbReference type="AlphaFoldDB" id="A0A0J6CCE2"/>
<comment type="similarity">
    <text evidence="1">Belongs to the PagL family.</text>
</comment>
<proteinExistence type="inferred from homology"/>
<feature type="active site" description="Charge relay system" evidence="2">
    <location>
        <position position="159"/>
    </location>
</feature>
<gene>
    <name evidence="5" type="ORF">BBN53_05880</name>
    <name evidence="6" type="ORF">ERS370011_02532</name>
</gene>
<comment type="subunit">
    <text evidence="1">Homodimer.</text>
</comment>
<evidence type="ECO:0000256" key="3">
    <source>
        <dbReference type="PIRSR" id="PIRSR029681-2"/>
    </source>
</evidence>
<evidence type="ECO:0000256" key="2">
    <source>
        <dbReference type="PIRSR" id="PIRSR029681-1"/>
    </source>
</evidence>
<feature type="signal peptide" evidence="4">
    <location>
        <begin position="1"/>
        <end position="27"/>
    </location>
</feature>
<comment type="catalytic activity">
    <reaction evidence="1">
        <text>a 3-(acyloxy)acyl derivative of bacterial toxin + H2O = a 3-hydroxyacyl derivative of bacterial toxin + a fatty acid + H(+)</text>
        <dbReference type="Rhea" id="RHEA:12032"/>
        <dbReference type="ChEBI" id="CHEBI:15377"/>
        <dbReference type="ChEBI" id="CHEBI:15378"/>
        <dbReference type="ChEBI" id="CHEBI:28868"/>
        <dbReference type="ChEBI" id="CHEBI:136853"/>
        <dbReference type="ChEBI" id="CHEBI:140675"/>
        <dbReference type="EC" id="3.1.1.77"/>
    </reaction>
</comment>
<comment type="function">
    <text evidence="1">Has lipid A 3-O-deacylase activity. Hydrolyzes the ester bond at the 3 position of lipid A, a bioactive component of lipopolysaccharide (LPS), thereby releasing the primary fatty acyl moiety.</text>
</comment>
<dbReference type="Gene3D" id="2.40.160.20">
    <property type="match status" value="1"/>
</dbReference>
<evidence type="ECO:0000313" key="7">
    <source>
        <dbReference type="Proteomes" id="UP000053096"/>
    </source>
</evidence>
<dbReference type="PIRSF" id="PIRSF029681">
    <property type="entry name" value="PagL"/>
    <property type="match status" value="1"/>
</dbReference>
<dbReference type="GO" id="GO:0050528">
    <property type="term" value="F:acyloxyacyl hydrolase activity"/>
    <property type="evidence" value="ECO:0007669"/>
    <property type="project" value="UniProtKB-EC"/>
</dbReference>
<reference evidence="5 8" key="2">
    <citation type="submission" date="2016-07" db="EMBL/GenBank/DDBJ databases">
        <title>Complete genome sequences of Bordetella pseudohinzii.</title>
        <authorList>
            <person name="Spilker T."/>
            <person name="Darrah R."/>
            <person name="LiPuma J.J."/>
        </authorList>
    </citation>
    <scope>NUCLEOTIDE SEQUENCE [LARGE SCALE GENOMIC DNA]</scope>
    <source>
        <strain evidence="5 8">HI4681</strain>
    </source>
</reference>
<feature type="site" description="Critical for activity" evidence="3">
    <location>
        <position position="160"/>
    </location>
</feature>
<evidence type="ECO:0000256" key="4">
    <source>
        <dbReference type="SAM" id="SignalP"/>
    </source>
</evidence>
<comment type="subcellular location">
    <subcellularLocation>
        <location evidence="1">Cell outer membrane</location>
        <topology evidence="1">Multi-pass membrane protein</topology>
    </subcellularLocation>
</comment>
<feature type="chain" id="PRO_5005269057" description="Lipid A deacylase" evidence="4">
    <location>
        <begin position="28"/>
        <end position="181"/>
    </location>
</feature>
<dbReference type="OrthoDB" id="5297282at2"/>
<dbReference type="Proteomes" id="UP000092950">
    <property type="component" value="Chromosome"/>
</dbReference>
<evidence type="ECO:0000313" key="5">
    <source>
        <dbReference type="EMBL" id="ANY15464.1"/>
    </source>
</evidence>
<dbReference type="InterPro" id="IPR018550">
    <property type="entry name" value="Lipid-A_deacylase-rel"/>
</dbReference>
<evidence type="ECO:0000313" key="8">
    <source>
        <dbReference type="Proteomes" id="UP000092950"/>
    </source>
</evidence>
<keyword evidence="8" id="KW-1185">Reference proteome</keyword>
<keyword evidence="1" id="KW-0998">Cell outer membrane</keyword>
<name>A0A0J6CCE2_9BORD</name>
<sequence length="181" mass="20131">MHGLNKKIALTGIAALLLALAAGTARAQQGSEGGVSVHYGIGEHYQRITLNYETPTWWSYQFGSNWGRLDLNGEFGGSYWWANGSRDPGHVWQASAIPMFRWWANDRFYLEAGIGATVFSSTRFADKQIGSAFQFGDHVGLGFLLTQSSRIGLRYSHFSNANIKKPNPGLDVVQLTYTYQF</sequence>
<protein>
    <recommendedName>
        <fullName evidence="1">Lipid A deacylase</fullName>
        <ecNumber evidence="1">3.1.1.77</ecNumber>
    </recommendedName>
    <alternativeName>
        <fullName evidence="1">LPS 3-O-deacylase</fullName>
    </alternativeName>
    <alternativeName>
        <fullName evidence="1">Outer membrane enzyme</fullName>
    </alternativeName>
</protein>
<keyword evidence="4" id="KW-0732">Signal</keyword>
<organism evidence="6 7">
    <name type="scientific">Bordetella pseudohinzii</name>
    <dbReference type="NCBI Taxonomy" id="1331258"/>
    <lineage>
        <taxon>Bacteria</taxon>
        <taxon>Pseudomonadati</taxon>
        <taxon>Pseudomonadota</taxon>
        <taxon>Betaproteobacteria</taxon>
        <taxon>Burkholderiales</taxon>
        <taxon>Alcaligenaceae</taxon>
        <taxon>Bordetella</taxon>
    </lineage>
</organism>
<feature type="active site" description="Charge relay system" evidence="2">
    <location>
        <position position="171"/>
    </location>
</feature>
<dbReference type="EC" id="3.1.1.77" evidence="1"/>
<keyword evidence="1" id="KW-0378">Hydrolase</keyword>
<dbReference type="EMBL" id="CP016440">
    <property type="protein sequence ID" value="ANY15464.1"/>
    <property type="molecule type" value="Genomic_DNA"/>
</dbReference>